<proteinExistence type="predicted"/>
<dbReference type="RefSeq" id="XP_009170620.1">
    <property type="nucleotide sequence ID" value="XM_009172356.1"/>
</dbReference>
<protein>
    <submittedName>
        <fullName evidence="1">Uncharacterized protein</fullName>
    </submittedName>
</protein>
<feature type="non-terminal residue" evidence="1">
    <location>
        <position position="144"/>
    </location>
</feature>
<gene>
    <name evidence="1" type="ORF">T265_14171</name>
</gene>
<keyword evidence="2" id="KW-1185">Reference proteome</keyword>
<dbReference type="Proteomes" id="UP000054324">
    <property type="component" value="Unassembled WGS sequence"/>
</dbReference>
<evidence type="ECO:0000313" key="1">
    <source>
        <dbReference type="EMBL" id="KER25631.1"/>
    </source>
</evidence>
<evidence type="ECO:0000313" key="2">
    <source>
        <dbReference type="Proteomes" id="UP000054324"/>
    </source>
</evidence>
<dbReference type="GeneID" id="20328337"/>
<name>A0A074ZED3_OPIVI</name>
<dbReference type="CTD" id="20328337"/>
<reference evidence="1 2" key="1">
    <citation type="submission" date="2013-11" db="EMBL/GenBank/DDBJ databases">
        <title>Opisthorchis viverrini - life in the bile duct.</title>
        <authorList>
            <person name="Young N.D."/>
            <person name="Nagarajan N."/>
            <person name="Lin S.J."/>
            <person name="Korhonen P.K."/>
            <person name="Jex A.R."/>
            <person name="Hall R.S."/>
            <person name="Safavi-Hemami H."/>
            <person name="Kaewkong W."/>
            <person name="Bertrand D."/>
            <person name="Gao S."/>
            <person name="Seet Q."/>
            <person name="Wongkham S."/>
            <person name="Teh B.T."/>
            <person name="Wongkham C."/>
            <person name="Intapan P.M."/>
            <person name="Maleewong W."/>
            <person name="Yang X."/>
            <person name="Hu M."/>
            <person name="Wang Z."/>
            <person name="Hofmann A."/>
            <person name="Sternberg P.W."/>
            <person name="Tan P."/>
            <person name="Wang J."/>
            <person name="Gasser R.B."/>
        </authorList>
    </citation>
    <scope>NUCLEOTIDE SEQUENCE [LARGE SCALE GENOMIC DNA]</scope>
</reference>
<sequence length="144" mass="16235">AAQKDFWRNSSSRHFQGTAVRIRNDLSLSSFYQRDVFSGLPTERFVMHVTSSVTTDAVEAVTIDGCAQEPCVVRAGGTLKLTIRFTSPLNMTKPKSRFLYYSTSKSTSPEREDKWGVACNSDEENCFKLNSNYNFKVESTLPNE</sequence>
<dbReference type="EMBL" id="KL596770">
    <property type="protein sequence ID" value="KER25631.1"/>
    <property type="molecule type" value="Genomic_DNA"/>
</dbReference>
<dbReference type="KEGG" id="ovi:T265_14171"/>
<dbReference type="AlphaFoldDB" id="A0A074ZED3"/>
<dbReference type="OrthoDB" id="10397665at2759"/>
<dbReference type="Gene3D" id="2.60.40.770">
    <property type="match status" value="1"/>
</dbReference>
<organism evidence="1 2">
    <name type="scientific">Opisthorchis viverrini</name>
    <name type="common">Southeast Asian liver fluke</name>
    <dbReference type="NCBI Taxonomy" id="6198"/>
    <lineage>
        <taxon>Eukaryota</taxon>
        <taxon>Metazoa</taxon>
        <taxon>Spiralia</taxon>
        <taxon>Lophotrochozoa</taxon>
        <taxon>Platyhelminthes</taxon>
        <taxon>Trematoda</taxon>
        <taxon>Digenea</taxon>
        <taxon>Opisthorchiida</taxon>
        <taxon>Opisthorchiata</taxon>
        <taxon>Opisthorchiidae</taxon>
        <taxon>Opisthorchis</taxon>
    </lineage>
</organism>
<feature type="non-terminal residue" evidence="1">
    <location>
        <position position="1"/>
    </location>
</feature>
<accession>A0A074ZED3</accession>